<dbReference type="Gene3D" id="2.60.120.10">
    <property type="entry name" value="Jelly Rolls"/>
    <property type="match status" value="1"/>
</dbReference>
<dbReference type="CDD" id="cd06981">
    <property type="entry name" value="cupin_reut_a1446"/>
    <property type="match status" value="1"/>
</dbReference>
<proteinExistence type="predicted"/>
<evidence type="ECO:0000259" key="1">
    <source>
        <dbReference type="Pfam" id="PF07883"/>
    </source>
</evidence>
<gene>
    <name evidence="2" type="ORF">DEH84_09855</name>
</gene>
<protein>
    <submittedName>
        <fullName evidence="2">Cupin</fullName>
    </submittedName>
</protein>
<accession>A0A2U8FRL1</accession>
<feature type="domain" description="Cupin type-2" evidence="1">
    <location>
        <begin position="46"/>
        <end position="93"/>
    </location>
</feature>
<dbReference type="InterPro" id="IPR014710">
    <property type="entry name" value="RmlC-like_jellyroll"/>
</dbReference>
<dbReference type="AlphaFoldDB" id="A0A2U8FRL1"/>
<dbReference type="Proteomes" id="UP000244892">
    <property type="component" value="Chromosome"/>
</dbReference>
<organism evidence="2 3">
    <name type="scientific">Aquabacterium olei</name>
    <dbReference type="NCBI Taxonomy" id="1296669"/>
    <lineage>
        <taxon>Bacteria</taxon>
        <taxon>Pseudomonadati</taxon>
        <taxon>Pseudomonadota</taxon>
        <taxon>Betaproteobacteria</taxon>
        <taxon>Burkholderiales</taxon>
        <taxon>Aquabacterium</taxon>
    </lineage>
</organism>
<dbReference type="RefSeq" id="WP_109036705.1">
    <property type="nucleotide sequence ID" value="NZ_CP029210.1"/>
</dbReference>
<dbReference type="KEGG" id="aon:DEH84_09855"/>
<dbReference type="InterPro" id="IPR011051">
    <property type="entry name" value="RmlC_Cupin_sf"/>
</dbReference>
<sequence length="103" mass="11356">MTLPGNLFDDAQPPAEGERFDVLLAQRNLVIERIVSSDVITPTTYTQPQDEWVVVLEGEARLSVAGTPHTLRRGDHLFLPAGVPHTVEHTVNGTVWLAVHLQP</sequence>
<dbReference type="OrthoDB" id="9798585at2"/>
<dbReference type="EMBL" id="CP029210">
    <property type="protein sequence ID" value="AWI53705.1"/>
    <property type="molecule type" value="Genomic_DNA"/>
</dbReference>
<evidence type="ECO:0000313" key="2">
    <source>
        <dbReference type="EMBL" id="AWI53705.1"/>
    </source>
</evidence>
<name>A0A2U8FRL1_9BURK</name>
<dbReference type="SUPFAM" id="SSF51182">
    <property type="entry name" value="RmlC-like cupins"/>
    <property type="match status" value="1"/>
</dbReference>
<dbReference type="InterPro" id="IPR013096">
    <property type="entry name" value="Cupin_2"/>
</dbReference>
<dbReference type="Pfam" id="PF07883">
    <property type="entry name" value="Cupin_2"/>
    <property type="match status" value="1"/>
</dbReference>
<reference evidence="2 3" key="1">
    <citation type="submission" date="2018-05" db="EMBL/GenBank/DDBJ databases">
        <title>complete genome sequence of Aquabacterium olei NBRC 110486.</title>
        <authorList>
            <person name="Tang B."/>
            <person name="Chang J."/>
            <person name="Zhang L."/>
            <person name="Yang H."/>
        </authorList>
    </citation>
    <scope>NUCLEOTIDE SEQUENCE [LARGE SCALE GENOMIC DNA]</scope>
    <source>
        <strain evidence="2 3">NBRC 110486</strain>
    </source>
</reference>
<keyword evidence="3" id="KW-1185">Reference proteome</keyword>
<evidence type="ECO:0000313" key="3">
    <source>
        <dbReference type="Proteomes" id="UP000244892"/>
    </source>
</evidence>